<accession>D4AQG7</accession>
<dbReference type="STRING" id="663331.D4AQG7"/>
<dbReference type="GeneID" id="9521075"/>
<organism evidence="2 3">
    <name type="scientific">Arthroderma benhamiae (strain ATCC MYA-4681 / CBS 112371)</name>
    <name type="common">Trichophyton mentagrophytes</name>
    <dbReference type="NCBI Taxonomy" id="663331"/>
    <lineage>
        <taxon>Eukaryota</taxon>
        <taxon>Fungi</taxon>
        <taxon>Dikarya</taxon>
        <taxon>Ascomycota</taxon>
        <taxon>Pezizomycotina</taxon>
        <taxon>Eurotiomycetes</taxon>
        <taxon>Eurotiomycetidae</taxon>
        <taxon>Onygenales</taxon>
        <taxon>Arthrodermataceae</taxon>
        <taxon>Trichophyton</taxon>
    </lineage>
</organism>
<proteinExistence type="predicted"/>
<evidence type="ECO:0000313" key="3">
    <source>
        <dbReference type="Proteomes" id="UP000008866"/>
    </source>
</evidence>
<dbReference type="AlphaFoldDB" id="D4AQG7"/>
<gene>
    <name evidence="2" type="ORF">ARB_06474</name>
</gene>
<feature type="compositionally biased region" description="Polar residues" evidence="1">
    <location>
        <begin position="1"/>
        <end position="20"/>
    </location>
</feature>
<reference evidence="3" key="1">
    <citation type="journal article" date="2011" name="Genome Biol.">
        <title>Comparative and functional genomics provide insights into the pathogenicity of dermatophytic fungi.</title>
        <authorList>
            <person name="Burmester A."/>
            <person name="Shelest E."/>
            <person name="Gloeckner G."/>
            <person name="Heddergott C."/>
            <person name="Schindler S."/>
            <person name="Staib P."/>
            <person name="Heidel A."/>
            <person name="Felder M."/>
            <person name="Petzold A."/>
            <person name="Szafranski K."/>
            <person name="Feuermann M."/>
            <person name="Pedruzzi I."/>
            <person name="Priebe S."/>
            <person name="Groth M."/>
            <person name="Winkler R."/>
            <person name="Li W."/>
            <person name="Kniemeyer O."/>
            <person name="Schroeckh V."/>
            <person name="Hertweck C."/>
            <person name="Hube B."/>
            <person name="White T.C."/>
            <person name="Platzer M."/>
            <person name="Guthke R."/>
            <person name="Heitman J."/>
            <person name="Woestemeyer J."/>
            <person name="Zipfel P.F."/>
            <person name="Monod M."/>
            <person name="Brakhage A.A."/>
        </authorList>
    </citation>
    <scope>NUCLEOTIDE SEQUENCE [LARGE SCALE GENOMIC DNA]</scope>
    <source>
        <strain evidence="3">ATCC MYA-4681 / CBS 112371</strain>
    </source>
</reference>
<dbReference type="KEGG" id="abe:ARB_06474"/>
<dbReference type="RefSeq" id="XP_003015351.1">
    <property type="nucleotide sequence ID" value="XM_003015305.1"/>
</dbReference>
<dbReference type="Proteomes" id="UP000008866">
    <property type="component" value="Unassembled WGS sequence"/>
</dbReference>
<sequence>MATTVSPSSVLPAQQEQKATIETPPRAPSPVHRFGTRAVHTGAPIEPTTGAVIAPVSPAAAAAAAAATL</sequence>
<feature type="region of interest" description="Disordered" evidence="1">
    <location>
        <begin position="1"/>
        <end position="43"/>
    </location>
</feature>
<keyword evidence="3" id="KW-1185">Reference proteome</keyword>
<evidence type="ECO:0000313" key="2">
    <source>
        <dbReference type="EMBL" id="EFE34711.1"/>
    </source>
</evidence>
<comment type="caution">
    <text evidence="2">The sequence shown here is derived from an EMBL/GenBank/DDBJ whole genome shotgun (WGS) entry which is preliminary data.</text>
</comment>
<name>D4AQG7_ARTBC</name>
<evidence type="ECO:0000256" key="1">
    <source>
        <dbReference type="SAM" id="MobiDB-lite"/>
    </source>
</evidence>
<dbReference type="EMBL" id="ABSU01000005">
    <property type="protein sequence ID" value="EFE34711.1"/>
    <property type="molecule type" value="Genomic_DNA"/>
</dbReference>
<protein>
    <submittedName>
        <fullName evidence="2">Uncharacterized protein</fullName>
    </submittedName>
</protein>
<dbReference type="HOGENOM" id="CLU_2775471_0_0_1"/>